<dbReference type="InterPro" id="IPR001251">
    <property type="entry name" value="CRAL-TRIO_dom"/>
</dbReference>
<name>A0AA36HG51_CYLNA</name>
<sequence length="366" mass="41888">MTAEETLRNELSDVLCPEHDTHFHLQRWLVGYDGDVDRAAAKYREYTKIRKCLGFDDFNNVKRAYYDKKNCARFMRLSKLTSEWVNEKDNGIIFAEMNIDDPKKFLKAVGVGEYLRSFFAYCEHFQQLVLEREKKTGKQSHGIGIFDMKGITITPYLFPTSAINCLMQARVNIWLDYYTEILKSVIIVNPPIFVALAYKVLSILLPAKVHDRFHFANVNSLPQYLSLNAIPPAFSGTCTISSDLDNGCNNAVKITEADYKKEGSLWKANGLVPNEIQRSVKAGGELFEELPTGGRRRMIYQYKVNVDSQIWFQQGGTDLTPRFMMTTPKLAEEEIVELNSDQPVILCVRNCSRYFSAKVNFSVAFL</sequence>
<dbReference type="AlphaFoldDB" id="A0AA36HG51"/>
<dbReference type="InterPro" id="IPR036865">
    <property type="entry name" value="CRAL-TRIO_dom_sf"/>
</dbReference>
<dbReference type="PROSITE" id="PS50191">
    <property type="entry name" value="CRAL_TRIO"/>
    <property type="match status" value="1"/>
</dbReference>
<dbReference type="Gene3D" id="2.60.120.680">
    <property type="entry name" value="GOLD domain"/>
    <property type="match status" value="1"/>
</dbReference>
<dbReference type="PANTHER" id="PTHR47159:SF6">
    <property type="entry name" value="CRAL-TRIO DOMAIN-CONTAINING PROTEIN"/>
    <property type="match status" value="1"/>
</dbReference>
<dbReference type="PANTHER" id="PTHR47159">
    <property type="entry name" value="PROTEIN CBG07705-RELATED"/>
    <property type="match status" value="1"/>
</dbReference>
<dbReference type="Proteomes" id="UP001176961">
    <property type="component" value="Unassembled WGS sequence"/>
</dbReference>
<keyword evidence="3" id="KW-1185">Reference proteome</keyword>
<evidence type="ECO:0000313" key="2">
    <source>
        <dbReference type="EMBL" id="CAJ0609988.1"/>
    </source>
</evidence>
<organism evidence="2 3">
    <name type="scientific">Cylicocyclus nassatus</name>
    <name type="common">Nematode worm</name>
    <dbReference type="NCBI Taxonomy" id="53992"/>
    <lineage>
        <taxon>Eukaryota</taxon>
        <taxon>Metazoa</taxon>
        <taxon>Ecdysozoa</taxon>
        <taxon>Nematoda</taxon>
        <taxon>Chromadorea</taxon>
        <taxon>Rhabditida</taxon>
        <taxon>Rhabditina</taxon>
        <taxon>Rhabditomorpha</taxon>
        <taxon>Strongyloidea</taxon>
        <taxon>Strongylidae</taxon>
        <taxon>Cylicocyclus</taxon>
    </lineage>
</organism>
<dbReference type="Gene3D" id="3.40.525.10">
    <property type="entry name" value="CRAL-TRIO lipid binding domain"/>
    <property type="match status" value="1"/>
</dbReference>
<dbReference type="Pfam" id="PF00650">
    <property type="entry name" value="CRAL_TRIO"/>
    <property type="match status" value="1"/>
</dbReference>
<protein>
    <recommendedName>
        <fullName evidence="1">CRAL-TRIO domain-containing protein</fullName>
    </recommendedName>
</protein>
<dbReference type="EMBL" id="CATQJL010000326">
    <property type="protein sequence ID" value="CAJ0609988.1"/>
    <property type="molecule type" value="Genomic_DNA"/>
</dbReference>
<reference evidence="2" key="1">
    <citation type="submission" date="2023-07" db="EMBL/GenBank/DDBJ databases">
        <authorList>
            <consortium name="CYATHOMIX"/>
        </authorList>
    </citation>
    <scope>NUCLEOTIDE SEQUENCE</scope>
    <source>
        <strain evidence="2">N/A</strain>
    </source>
</reference>
<dbReference type="CDD" id="cd00170">
    <property type="entry name" value="SEC14"/>
    <property type="match status" value="1"/>
</dbReference>
<feature type="domain" description="CRAL-TRIO" evidence="1">
    <location>
        <begin position="68"/>
        <end position="242"/>
    </location>
</feature>
<accession>A0AA36HG51</accession>
<evidence type="ECO:0000313" key="3">
    <source>
        <dbReference type="Proteomes" id="UP001176961"/>
    </source>
</evidence>
<dbReference type="SMART" id="SM00516">
    <property type="entry name" value="SEC14"/>
    <property type="match status" value="1"/>
</dbReference>
<gene>
    <name evidence="2" type="ORF">CYNAS_LOCUS21971</name>
</gene>
<evidence type="ECO:0000259" key="1">
    <source>
        <dbReference type="PROSITE" id="PS50191"/>
    </source>
</evidence>
<comment type="caution">
    <text evidence="2">The sequence shown here is derived from an EMBL/GenBank/DDBJ whole genome shotgun (WGS) entry which is preliminary data.</text>
</comment>
<proteinExistence type="predicted"/>
<dbReference type="SUPFAM" id="SSF52087">
    <property type="entry name" value="CRAL/TRIO domain"/>
    <property type="match status" value="1"/>
</dbReference>
<dbReference type="InterPro" id="IPR053302">
    <property type="entry name" value="CRAL-TRIO_domain"/>
</dbReference>